<dbReference type="InterPro" id="IPR050992">
    <property type="entry name" value="CheZ_family_phosphatases"/>
</dbReference>
<dbReference type="Proteomes" id="UP000752012">
    <property type="component" value="Unassembled WGS sequence"/>
</dbReference>
<dbReference type="PANTHER" id="PTHR43693:SF1">
    <property type="entry name" value="PROTEIN PHOSPHATASE CHEZ"/>
    <property type="match status" value="1"/>
</dbReference>
<dbReference type="GO" id="GO:0006935">
    <property type="term" value="P:chemotaxis"/>
    <property type="evidence" value="ECO:0007669"/>
    <property type="project" value="UniProtKB-KW"/>
</dbReference>
<evidence type="ECO:0000256" key="1">
    <source>
        <dbReference type="ARBA" id="ARBA00022500"/>
    </source>
</evidence>
<feature type="domain" description="Chemotaxis phosphatase CheX-like" evidence="4">
    <location>
        <begin position="63"/>
        <end position="140"/>
    </location>
</feature>
<dbReference type="InterPro" id="IPR028051">
    <property type="entry name" value="CheX-like_dom"/>
</dbReference>
<dbReference type="Gene3D" id="3.40.1550.10">
    <property type="entry name" value="CheC-like"/>
    <property type="match status" value="1"/>
</dbReference>
<proteinExistence type="predicted"/>
<dbReference type="GO" id="GO:0016787">
    <property type="term" value="F:hydrolase activity"/>
    <property type="evidence" value="ECO:0007669"/>
    <property type="project" value="UniProtKB-KW"/>
</dbReference>
<evidence type="ECO:0000256" key="2">
    <source>
        <dbReference type="ARBA" id="ARBA00022801"/>
    </source>
</evidence>
<dbReference type="InterPro" id="IPR007597">
    <property type="entry name" value="CheC"/>
</dbReference>
<name>A0A969PMV9_9BACI</name>
<evidence type="ECO:0008006" key="7">
    <source>
        <dbReference type="Google" id="ProtNLM"/>
    </source>
</evidence>
<sequence>MSYEIGPVELDFLKEAGNIGAGHAATALSKLTGRRMDMSVPSASLIPFEDILLDEEEEAASAVVFKLSGALTGWMIFMLPAAHADRLALQMTGGTHPASVSLMQSAFAEAGNIVCGAYVSAVSDLTGKALSLSPPQQAADMKSALIAEALSAVAPEADAALMIDACLTGDSLSSGMQGSLLIVPEPGSLQQLFPFAGEANE</sequence>
<keyword evidence="1" id="KW-0145">Chemotaxis</keyword>
<dbReference type="InterPro" id="IPR028976">
    <property type="entry name" value="CheC-like_sf"/>
</dbReference>
<dbReference type="RefSeq" id="WP_168004617.1">
    <property type="nucleotide sequence ID" value="NZ_JAATHJ010000002.1"/>
</dbReference>
<keyword evidence="2" id="KW-0378">Hydrolase</keyword>
<organism evidence="5 6">
    <name type="scientific">Alkalicoccus luteus</name>
    <dbReference type="NCBI Taxonomy" id="1237094"/>
    <lineage>
        <taxon>Bacteria</taxon>
        <taxon>Bacillati</taxon>
        <taxon>Bacillota</taxon>
        <taxon>Bacilli</taxon>
        <taxon>Bacillales</taxon>
        <taxon>Bacillaceae</taxon>
        <taxon>Alkalicoccus</taxon>
    </lineage>
</organism>
<dbReference type="Pfam" id="PF13690">
    <property type="entry name" value="CheX"/>
    <property type="match status" value="1"/>
</dbReference>
<protein>
    <recommendedName>
        <fullName evidence="7">Chemotaxis protein CheC</fullName>
    </recommendedName>
</protein>
<dbReference type="SUPFAM" id="SSF103039">
    <property type="entry name" value="CheC-like"/>
    <property type="match status" value="1"/>
</dbReference>
<evidence type="ECO:0000313" key="6">
    <source>
        <dbReference type="Proteomes" id="UP000752012"/>
    </source>
</evidence>
<dbReference type="EMBL" id="JAATHJ010000002">
    <property type="protein sequence ID" value="NJP36330.1"/>
    <property type="molecule type" value="Genomic_DNA"/>
</dbReference>
<dbReference type="Pfam" id="PF04509">
    <property type="entry name" value="CheC"/>
    <property type="match status" value="1"/>
</dbReference>
<dbReference type="AlphaFoldDB" id="A0A969PMV9"/>
<evidence type="ECO:0000259" key="3">
    <source>
        <dbReference type="Pfam" id="PF04509"/>
    </source>
</evidence>
<gene>
    <name evidence="5" type="ORF">HCN83_01870</name>
</gene>
<evidence type="ECO:0000313" key="5">
    <source>
        <dbReference type="EMBL" id="NJP36330.1"/>
    </source>
</evidence>
<dbReference type="PANTHER" id="PTHR43693">
    <property type="entry name" value="PROTEIN PHOSPHATASE CHEZ"/>
    <property type="match status" value="1"/>
</dbReference>
<accession>A0A969PMV9</accession>
<comment type="caution">
    <text evidence="5">The sequence shown here is derived from an EMBL/GenBank/DDBJ whole genome shotgun (WGS) entry which is preliminary data.</text>
</comment>
<feature type="domain" description="CheC-like protein" evidence="3">
    <location>
        <begin position="9"/>
        <end position="44"/>
    </location>
</feature>
<dbReference type="CDD" id="cd17909">
    <property type="entry name" value="CheC_ClassI"/>
    <property type="match status" value="1"/>
</dbReference>
<keyword evidence="6" id="KW-1185">Reference proteome</keyword>
<reference evidence="5 6" key="1">
    <citation type="submission" date="2020-03" db="EMBL/GenBank/DDBJ databases">
        <title>Assessment of the enzymatic potential of alkaline-tolerant lipase obtained from Bacillus luteus H11 (technogenic soil) for the bioremediation of saline soils contaminated with petroleum substances.</title>
        <authorList>
            <person name="Kalwasinska A."/>
        </authorList>
    </citation>
    <scope>NUCLEOTIDE SEQUENCE [LARGE SCALE GENOMIC DNA]</scope>
    <source>
        <strain evidence="5 6">H11</strain>
    </source>
</reference>
<evidence type="ECO:0000259" key="4">
    <source>
        <dbReference type="Pfam" id="PF13690"/>
    </source>
</evidence>